<name>A0A814QVH5_9BILA</name>
<evidence type="ECO:0000256" key="2">
    <source>
        <dbReference type="SAM" id="MobiDB-lite"/>
    </source>
</evidence>
<dbReference type="EMBL" id="CAJNOV010003010">
    <property type="protein sequence ID" value="CAF1125180.1"/>
    <property type="molecule type" value="Genomic_DNA"/>
</dbReference>
<sequence length="881" mass="101008">MTTTPNEFLEFAKEMGLGRIQPTSLTPSPPPPNNNNNNGCTLIGLSAFNNLCHLIEDIHKLKTENEHLRAHLELISHTEKFLLKTEKNDNRAEKKTMHSRIFINDGEGEFDDDKSSTVSPSNSLKIKKSGSSNQSLTNRERQGFDCAHHQEDLSSMVNIDHNLGVQTLKNWNRVRHAFTFSLRRKTNSPPSPLLAHVDQTIPAISISNENDDYQSQHPAKKKTIKDKRRGPFGDDTDQDDEYLEFNRVYSKRELYTNDITNSPSNERQESSTSSLLNRLSTAQEDDHLIRRKSSKIAHYRRKLRSKLDTVKKQFSDPIPSSSSRSLTRRQGSTFNEIGSGLNHALLTAKLAPAMTKSYQQKMRDWHNMQKSHFLVDYRRQSVTNKLEINNNNNSQRGSIISTIHESSNEPTSLSADELVPQIQTNLLSLDPILSPNQRSFLVHQWREIMSEEISLRRYHEYLKTKIKQLKELETELKLLKTSIFCTTNQDHLGKHHSMSSIEQCDQYNTQTYLPQRCRSFQTLVSMPHSWILAVQSAAYSDILDGASRKTTEQAIVFNNKFFHRLTHFKGDRQQFEQGTINDLQSMSHSKTNVLYKENLNEKQRSILQNKRMILSRGCLRKLSLILPDEIPQSNVSSPMTPFETTITKLGSSSPIDLLSTPTNSEPERSSLPSSSSVALNKRSKHSRFDLKKTIQRSKSMCITQFNTWLQRRRQHQQQQQQQVSPKPRRKSAVDSKPTKEILSTPSTPKLLGSPRLARFHQRIFKKNTSHSPPPSSPVSLELQSLLLPRLTELHVPSPEPLDDSDEQFQQQHEPQVRIYLPARTPSIIRRVRITDNPTVADSNFKPPPMEKISSPILTRRHLQSAMKQETTKERQPNCTNL</sequence>
<gene>
    <name evidence="3" type="ORF">CJN711_LOCUS8273</name>
</gene>
<dbReference type="Proteomes" id="UP000663855">
    <property type="component" value="Unassembled WGS sequence"/>
</dbReference>
<feature type="coiled-coil region" evidence="1">
    <location>
        <begin position="455"/>
        <end position="482"/>
    </location>
</feature>
<feature type="region of interest" description="Disordered" evidence="2">
    <location>
        <begin position="633"/>
        <end position="692"/>
    </location>
</feature>
<proteinExistence type="predicted"/>
<reference evidence="3" key="1">
    <citation type="submission" date="2021-02" db="EMBL/GenBank/DDBJ databases">
        <authorList>
            <person name="Nowell W R."/>
        </authorList>
    </citation>
    <scope>NUCLEOTIDE SEQUENCE</scope>
</reference>
<feature type="region of interest" description="Disordered" evidence="2">
    <location>
        <begin position="712"/>
        <end position="755"/>
    </location>
</feature>
<feature type="compositionally biased region" description="Polar residues" evidence="2">
    <location>
        <begin position="116"/>
        <end position="137"/>
    </location>
</feature>
<dbReference type="AlphaFoldDB" id="A0A814QVH5"/>
<feature type="compositionally biased region" description="Basic residues" evidence="2">
    <location>
        <begin position="218"/>
        <end position="230"/>
    </location>
</feature>
<feature type="region of interest" description="Disordered" evidence="2">
    <location>
        <begin position="207"/>
        <end position="240"/>
    </location>
</feature>
<feature type="compositionally biased region" description="Polar residues" evidence="2">
    <location>
        <begin position="207"/>
        <end position="217"/>
    </location>
</feature>
<feature type="region of interest" description="Disordered" evidence="2">
    <location>
        <begin position="256"/>
        <end position="275"/>
    </location>
</feature>
<feature type="region of interest" description="Disordered" evidence="2">
    <location>
        <begin position="105"/>
        <end position="140"/>
    </location>
</feature>
<evidence type="ECO:0000256" key="1">
    <source>
        <dbReference type="SAM" id="Coils"/>
    </source>
</evidence>
<keyword evidence="1" id="KW-0175">Coiled coil</keyword>
<comment type="caution">
    <text evidence="3">The sequence shown here is derived from an EMBL/GenBank/DDBJ whole genome shotgun (WGS) entry which is preliminary data.</text>
</comment>
<accession>A0A814QVH5</accession>
<organism evidence="3 4">
    <name type="scientific">Rotaria magnacalcarata</name>
    <dbReference type="NCBI Taxonomy" id="392030"/>
    <lineage>
        <taxon>Eukaryota</taxon>
        <taxon>Metazoa</taxon>
        <taxon>Spiralia</taxon>
        <taxon>Gnathifera</taxon>
        <taxon>Rotifera</taxon>
        <taxon>Eurotatoria</taxon>
        <taxon>Bdelloidea</taxon>
        <taxon>Philodinida</taxon>
        <taxon>Philodinidae</taxon>
        <taxon>Rotaria</taxon>
    </lineage>
</organism>
<evidence type="ECO:0000313" key="3">
    <source>
        <dbReference type="EMBL" id="CAF1125180.1"/>
    </source>
</evidence>
<protein>
    <submittedName>
        <fullName evidence="3">Uncharacterized protein</fullName>
    </submittedName>
</protein>
<feature type="compositionally biased region" description="Polar residues" evidence="2">
    <location>
        <begin position="633"/>
        <end position="663"/>
    </location>
</feature>
<evidence type="ECO:0000313" key="4">
    <source>
        <dbReference type="Proteomes" id="UP000663855"/>
    </source>
</evidence>